<comment type="catalytic activity">
    <reaction evidence="5">
        <text>(6S)-5-formyl-5,6,7,8-tetrahydrofolate + ATP = (6R)-5,10-methenyltetrahydrofolate + ADP + phosphate</text>
        <dbReference type="Rhea" id="RHEA:10488"/>
        <dbReference type="ChEBI" id="CHEBI:30616"/>
        <dbReference type="ChEBI" id="CHEBI:43474"/>
        <dbReference type="ChEBI" id="CHEBI:57455"/>
        <dbReference type="ChEBI" id="CHEBI:57457"/>
        <dbReference type="ChEBI" id="CHEBI:456216"/>
        <dbReference type="EC" id="6.3.3.2"/>
    </reaction>
</comment>
<dbReference type="GO" id="GO:0009396">
    <property type="term" value="P:folic acid-containing compound biosynthetic process"/>
    <property type="evidence" value="ECO:0007669"/>
    <property type="project" value="TreeGrafter"/>
</dbReference>
<dbReference type="SUPFAM" id="SSF100950">
    <property type="entry name" value="NagB/RpiA/CoA transferase-like"/>
    <property type="match status" value="1"/>
</dbReference>
<name>A0A0C5VT95_9GAMM</name>
<keyword evidence="7" id="KW-1185">Reference proteome</keyword>
<dbReference type="InterPro" id="IPR002698">
    <property type="entry name" value="FTHF_cligase"/>
</dbReference>
<dbReference type="PANTHER" id="PTHR23407:SF1">
    <property type="entry name" value="5-FORMYLTETRAHYDROFOLATE CYCLO-LIGASE"/>
    <property type="match status" value="1"/>
</dbReference>
<comment type="similarity">
    <text evidence="1 5">Belongs to the 5-formyltetrahydrofolate cyclo-ligase family.</text>
</comment>
<gene>
    <name evidence="6" type="ORF">YC6258_01491</name>
</gene>
<keyword evidence="5" id="KW-0479">Metal-binding</keyword>
<keyword evidence="3 4" id="KW-0067">ATP-binding</keyword>
<organism evidence="6 7">
    <name type="scientific">Gynuella sunshinyii YC6258</name>
    <dbReference type="NCBI Taxonomy" id="1445510"/>
    <lineage>
        <taxon>Bacteria</taxon>
        <taxon>Pseudomonadati</taxon>
        <taxon>Pseudomonadota</taxon>
        <taxon>Gammaproteobacteria</taxon>
        <taxon>Oceanospirillales</taxon>
        <taxon>Saccharospirillaceae</taxon>
        <taxon>Gynuella</taxon>
    </lineage>
</organism>
<feature type="binding site" evidence="4">
    <location>
        <begin position="133"/>
        <end position="141"/>
    </location>
    <ligand>
        <name>ATP</name>
        <dbReference type="ChEBI" id="CHEBI:30616"/>
    </ligand>
</feature>
<keyword evidence="2 4" id="KW-0547">Nucleotide-binding</keyword>
<dbReference type="PANTHER" id="PTHR23407">
    <property type="entry name" value="ATPASE INHIBITOR/5-FORMYLTETRAHYDROFOLATE CYCLO-LIGASE"/>
    <property type="match status" value="1"/>
</dbReference>
<keyword evidence="5" id="KW-0460">Magnesium</keyword>
<dbReference type="HOGENOM" id="CLU_066245_0_0_6"/>
<evidence type="ECO:0000313" key="7">
    <source>
        <dbReference type="Proteomes" id="UP000032266"/>
    </source>
</evidence>
<dbReference type="GO" id="GO:0030272">
    <property type="term" value="F:5-formyltetrahydrofolate cyclo-ligase activity"/>
    <property type="evidence" value="ECO:0007669"/>
    <property type="project" value="UniProtKB-EC"/>
</dbReference>
<dbReference type="Proteomes" id="UP000032266">
    <property type="component" value="Chromosome"/>
</dbReference>
<protein>
    <recommendedName>
        <fullName evidence="5">5-formyltetrahydrofolate cyclo-ligase</fullName>
        <ecNumber evidence="5">6.3.3.2</ecNumber>
    </recommendedName>
</protein>
<evidence type="ECO:0000256" key="1">
    <source>
        <dbReference type="ARBA" id="ARBA00010638"/>
    </source>
</evidence>
<dbReference type="PIRSF" id="PIRSF006806">
    <property type="entry name" value="FTHF_cligase"/>
    <property type="match status" value="1"/>
</dbReference>
<dbReference type="NCBIfam" id="TIGR02727">
    <property type="entry name" value="MTHFS_bact"/>
    <property type="match status" value="1"/>
</dbReference>
<evidence type="ECO:0000256" key="2">
    <source>
        <dbReference type="ARBA" id="ARBA00022741"/>
    </source>
</evidence>
<evidence type="ECO:0000313" key="6">
    <source>
        <dbReference type="EMBL" id="AJQ93539.1"/>
    </source>
</evidence>
<dbReference type="OrthoDB" id="9801938at2"/>
<feature type="binding site" evidence="4">
    <location>
        <position position="50"/>
    </location>
    <ligand>
        <name>substrate</name>
    </ligand>
</feature>
<dbReference type="GO" id="GO:0035999">
    <property type="term" value="P:tetrahydrofolate interconversion"/>
    <property type="evidence" value="ECO:0007669"/>
    <property type="project" value="TreeGrafter"/>
</dbReference>
<dbReference type="GO" id="GO:0046872">
    <property type="term" value="F:metal ion binding"/>
    <property type="evidence" value="ECO:0007669"/>
    <property type="project" value="UniProtKB-KW"/>
</dbReference>
<proteinExistence type="inferred from homology"/>
<dbReference type="Gene3D" id="3.40.50.10420">
    <property type="entry name" value="NagB/RpiA/CoA transferase-like"/>
    <property type="match status" value="1"/>
</dbReference>
<dbReference type="Pfam" id="PF01812">
    <property type="entry name" value="5-FTHF_cyc-lig"/>
    <property type="match status" value="1"/>
</dbReference>
<dbReference type="InterPro" id="IPR024185">
    <property type="entry name" value="FTHF_cligase-like_sf"/>
</dbReference>
<dbReference type="EC" id="6.3.3.2" evidence="5"/>
<dbReference type="AlphaFoldDB" id="A0A0C5VT95"/>
<dbReference type="STRING" id="1445510.YC6258_01491"/>
<dbReference type="EMBL" id="CP007142">
    <property type="protein sequence ID" value="AJQ93539.1"/>
    <property type="molecule type" value="Genomic_DNA"/>
</dbReference>
<comment type="cofactor">
    <cofactor evidence="5">
        <name>Mg(2+)</name>
        <dbReference type="ChEBI" id="CHEBI:18420"/>
    </cofactor>
</comment>
<sequence length="194" mass="22194">MNSKDQLRKHIRSLRRQLTPYQQQLASESLVNQLRVNDVYQQSESIALYLANDGEISVQPLAQYAWQQGKKLYLPVLNAETGVSLIFKRWLPDSEFEPNRFKIPEPVTDETIEARALDLVCLPLVAFDNQGGRLGMGGGFYDRTFSFTLAESCATPILWGMAHECQEVEAVPKEDWDIPLSSIITDQRWYEVKN</sequence>
<evidence type="ECO:0000256" key="5">
    <source>
        <dbReference type="RuleBase" id="RU361279"/>
    </source>
</evidence>
<dbReference type="InterPro" id="IPR037171">
    <property type="entry name" value="NagB/RpiA_transferase-like"/>
</dbReference>
<keyword evidence="6" id="KW-0436">Ligase</keyword>
<feature type="binding site" evidence="4">
    <location>
        <begin position="4"/>
        <end position="8"/>
    </location>
    <ligand>
        <name>ATP</name>
        <dbReference type="ChEBI" id="CHEBI:30616"/>
    </ligand>
</feature>
<accession>A0A0C5VT95</accession>
<dbReference type="GO" id="GO:0005524">
    <property type="term" value="F:ATP binding"/>
    <property type="evidence" value="ECO:0007669"/>
    <property type="project" value="UniProtKB-KW"/>
</dbReference>
<reference evidence="6 7" key="1">
    <citation type="submission" date="2014-01" db="EMBL/GenBank/DDBJ databases">
        <title>Full genme sequencing of cellulolytic bacterium Gynuella sunshinyii YC6258T gen. nov., sp. nov.</title>
        <authorList>
            <person name="Khan H."/>
            <person name="Chung E.J."/>
            <person name="Chung Y.R."/>
        </authorList>
    </citation>
    <scope>NUCLEOTIDE SEQUENCE [LARGE SCALE GENOMIC DNA]</scope>
    <source>
        <strain evidence="6 7">YC6258</strain>
    </source>
</reference>
<dbReference type="PATRIC" id="fig|1445510.3.peg.1458"/>
<dbReference type="KEGG" id="gsn:YC6258_01491"/>
<evidence type="ECO:0000256" key="4">
    <source>
        <dbReference type="PIRSR" id="PIRSR006806-1"/>
    </source>
</evidence>
<feature type="binding site" evidence="4">
    <location>
        <position position="55"/>
    </location>
    <ligand>
        <name>substrate</name>
    </ligand>
</feature>
<dbReference type="RefSeq" id="WP_044616295.1">
    <property type="nucleotide sequence ID" value="NZ_CP007142.1"/>
</dbReference>
<evidence type="ECO:0000256" key="3">
    <source>
        <dbReference type="ARBA" id="ARBA00022840"/>
    </source>
</evidence>